<gene>
    <name evidence="7" type="ORF">CWS72_17795</name>
</gene>
<dbReference type="GO" id="GO:0006865">
    <property type="term" value="P:amino acid transport"/>
    <property type="evidence" value="ECO:0007669"/>
    <property type="project" value="UniProtKB-KW"/>
</dbReference>
<dbReference type="PRINTS" id="PR00337">
    <property type="entry name" value="LEUILEVALBP"/>
</dbReference>
<organism evidence="7 8">
    <name type="scientific">Telmatospirillum siberiense</name>
    <dbReference type="NCBI Taxonomy" id="382514"/>
    <lineage>
        <taxon>Bacteria</taxon>
        <taxon>Pseudomonadati</taxon>
        <taxon>Pseudomonadota</taxon>
        <taxon>Alphaproteobacteria</taxon>
        <taxon>Rhodospirillales</taxon>
        <taxon>Rhodospirillaceae</taxon>
        <taxon>Telmatospirillum</taxon>
    </lineage>
</organism>
<evidence type="ECO:0000256" key="2">
    <source>
        <dbReference type="ARBA" id="ARBA00022448"/>
    </source>
</evidence>
<evidence type="ECO:0000256" key="5">
    <source>
        <dbReference type="SAM" id="Phobius"/>
    </source>
</evidence>
<keyword evidence="2" id="KW-0813">Transport</keyword>
<dbReference type="PANTHER" id="PTHR30483">
    <property type="entry name" value="LEUCINE-SPECIFIC-BINDING PROTEIN"/>
    <property type="match status" value="1"/>
</dbReference>
<evidence type="ECO:0000256" key="1">
    <source>
        <dbReference type="ARBA" id="ARBA00010062"/>
    </source>
</evidence>
<dbReference type="CDD" id="cd06346">
    <property type="entry name" value="PBP1_ABC_ligand_binding-like"/>
    <property type="match status" value="1"/>
</dbReference>
<comment type="caution">
    <text evidence="7">The sequence shown here is derived from an EMBL/GenBank/DDBJ whole genome shotgun (WGS) entry which is preliminary data.</text>
</comment>
<dbReference type="InterPro" id="IPR028081">
    <property type="entry name" value="Leu-bd"/>
</dbReference>
<feature type="domain" description="Leucine-binding protein" evidence="6">
    <location>
        <begin position="110"/>
        <end position="441"/>
    </location>
</feature>
<accession>A0A2N3PS92</accession>
<protein>
    <submittedName>
        <fullName evidence="7">Amino acid ABC transporter substrate-binding protein</fullName>
    </submittedName>
</protein>
<dbReference type="PANTHER" id="PTHR30483:SF6">
    <property type="entry name" value="PERIPLASMIC BINDING PROTEIN OF ABC TRANSPORTER FOR NATURAL AMINO ACIDS"/>
    <property type="match status" value="1"/>
</dbReference>
<keyword evidence="5" id="KW-0812">Transmembrane</keyword>
<dbReference type="EMBL" id="PIUM01000022">
    <property type="protein sequence ID" value="PKU23275.1"/>
    <property type="molecule type" value="Genomic_DNA"/>
</dbReference>
<evidence type="ECO:0000256" key="3">
    <source>
        <dbReference type="ARBA" id="ARBA00022729"/>
    </source>
</evidence>
<name>A0A2N3PS92_9PROT</name>
<keyword evidence="5" id="KW-0472">Membrane</keyword>
<sequence>MRGRNVSPPVMDWEAIFRRPVRYPSPDHRWSVGNKNRTFSSMTPPLPRHPQNPRAAAGCAGTAGPLHSFFHRRLHHYQQRERMAMIRLPLAAALFGSILMAGLPAMAATPMKIGAILSLSGALEDYGAATRNAAELAVAQINAAGGVLGQPLALNIADDRSDAQGAVEAAHKLAGSEKVNAFLGPMSSAAYLAVAGTVAIPGGLPVVSPSATAASIDSLDGKGLIFRLAPSDLLQGAALAQVARDKSYRAVGVVYPDNDYGKGLADSFGKAFAKQGGKVTAAVPFDPKQAGSRGEVKAAAGGRAEALLVIGYPVNGAILLKQALDGGLFNKFLLSDGLKDPSLIEAVGGQFLDGVSGATAAPAPDAEGFVAFQKIYAGKYGDSSPVPYVDRAYDGVMLLALAAERAKSTEGAKLKDALRDVAGPSGEAIGPGDFAKAKQMIAQGKKISYAGAAGPYGFDAHGGVSGSFAHWQIQDGKFETVRVFTPKP</sequence>
<evidence type="ECO:0000256" key="4">
    <source>
        <dbReference type="ARBA" id="ARBA00022970"/>
    </source>
</evidence>
<dbReference type="InterPro" id="IPR000709">
    <property type="entry name" value="Leu_Ile_Val-bd"/>
</dbReference>
<keyword evidence="5" id="KW-1133">Transmembrane helix</keyword>
<proteinExistence type="inferred from homology"/>
<dbReference type="Pfam" id="PF13458">
    <property type="entry name" value="Peripla_BP_6"/>
    <property type="match status" value="1"/>
</dbReference>
<dbReference type="InterPro" id="IPR051010">
    <property type="entry name" value="BCAA_transport"/>
</dbReference>
<keyword evidence="3" id="KW-0732">Signal</keyword>
<dbReference type="SUPFAM" id="SSF53822">
    <property type="entry name" value="Periplasmic binding protein-like I"/>
    <property type="match status" value="1"/>
</dbReference>
<keyword evidence="4" id="KW-0029">Amino-acid transport</keyword>
<evidence type="ECO:0000313" key="7">
    <source>
        <dbReference type="EMBL" id="PKU23275.1"/>
    </source>
</evidence>
<keyword evidence="8" id="KW-1185">Reference proteome</keyword>
<reference evidence="8" key="1">
    <citation type="submission" date="2017-12" db="EMBL/GenBank/DDBJ databases">
        <title>Draft genome sequence of Telmatospirillum siberiense 26-4b1T, an acidotolerant peatland alphaproteobacterium potentially involved in sulfur cycling.</title>
        <authorList>
            <person name="Hausmann B."/>
            <person name="Pjevac P."/>
            <person name="Schreck K."/>
            <person name="Herbold C.W."/>
            <person name="Daims H."/>
            <person name="Wagner M."/>
            <person name="Pester M."/>
            <person name="Loy A."/>
        </authorList>
    </citation>
    <scope>NUCLEOTIDE SEQUENCE [LARGE SCALE GENOMIC DNA]</scope>
    <source>
        <strain evidence="8">26-4b1</strain>
    </source>
</reference>
<evidence type="ECO:0000313" key="8">
    <source>
        <dbReference type="Proteomes" id="UP000233293"/>
    </source>
</evidence>
<evidence type="ECO:0000259" key="6">
    <source>
        <dbReference type="Pfam" id="PF13458"/>
    </source>
</evidence>
<dbReference type="InterPro" id="IPR028082">
    <property type="entry name" value="Peripla_BP_I"/>
</dbReference>
<feature type="transmembrane region" description="Helical" evidence="5">
    <location>
        <begin position="88"/>
        <end position="107"/>
    </location>
</feature>
<dbReference type="AlphaFoldDB" id="A0A2N3PS92"/>
<dbReference type="Proteomes" id="UP000233293">
    <property type="component" value="Unassembled WGS sequence"/>
</dbReference>
<dbReference type="Gene3D" id="3.40.50.2300">
    <property type="match status" value="2"/>
</dbReference>
<comment type="similarity">
    <text evidence="1">Belongs to the leucine-binding protein family.</text>
</comment>